<evidence type="ECO:0000256" key="6">
    <source>
        <dbReference type="ARBA" id="ARBA00022679"/>
    </source>
</evidence>
<keyword evidence="5" id="KW-0963">Cytoplasm</keyword>
<evidence type="ECO:0000256" key="4">
    <source>
        <dbReference type="ARBA" id="ARBA00015492"/>
    </source>
</evidence>
<evidence type="ECO:0000313" key="9">
    <source>
        <dbReference type="Proteomes" id="UP000694924"/>
    </source>
</evidence>
<comment type="similarity">
    <text evidence="2">Belongs to the SUA5 family.</text>
</comment>
<evidence type="ECO:0000256" key="1">
    <source>
        <dbReference type="ARBA" id="ARBA00004496"/>
    </source>
</evidence>
<evidence type="ECO:0000313" key="10">
    <source>
        <dbReference type="RefSeq" id="XP_015176933.1"/>
    </source>
</evidence>
<dbReference type="SUPFAM" id="SSF55821">
    <property type="entry name" value="YrdC/RibB"/>
    <property type="match status" value="1"/>
</dbReference>
<evidence type="ECO:0000256" key="5">
    <source>
        <dbReference type="ARBA" id="ARBA00022490"/>
    </source>
</evidence>
<comment type="subcellular location">
    <subcellularLocation>
        <location evidence="1">Cytoplasm</location>
    </subcellularLocation>
</comment>
<accession>A0ABM1I9P6</accession>
<dbReference type="InterPro" id="IPR050156">
    <property type="entry name" value="TC-AMP_synthase_SUA5"/>
</dbReference>
<proteinExistence type="inferred from homology"/>
<dbReference type="EC" id="2.7.7.87" evidence="3"/>
<dbReference type="PANTHER" id="PTHR17490:SF10">
    <property type="entry name" value="THREONYLCARBAMOYL-AMP SYNTHASE"/>
    <property type="match status" value="1"/>
</dbReference>
<reference evidence="10" key="1">
    <citation type="submission" date="2025-08" db="UniProtKB">
        <authorList>
            <consortium name="RefSeq"/>
        </authorList>
    </citation>
    <scope>IDENTIFICATION</scope>
    <source>
        <tissue evidence="10">Whole body</tissue>
    </source>
</reference>
<feature type="domain" description="YrdC-like" evidence="8">
    <location>
        <begin position="42"/>
        <end position="233"/>
    </location>
</feature>
<gene>
    <name evidence="10" type="primary">LOC107066634</name>
</gene>
<dbReference type="PANTHER" id="PTHR17490">
    <property type="entry name" value="SUA5"/>
    <property type="match status" value="1"/>
</dbReference>
<organism evidence="9 10">
    <name type="scientific">Polistes dominula</name>
    <name type="common">European paper wasp</name>
    <name type="synonym">Vespa dominula</name>
    <dbReference type="NCBI Taxonomy" id="743375"/>
    <lineage>
        <taxon>Eukaryota</taxon>
        <taxon>Metazoa</taxon>
        <taxon>Ecdysozoa</taxon>
        <taxon>Arthropoda</taxon>
        <taxon>Hexapoda</taxon>
        <taxon>Insecta</taxon>
        <taxon>Pterygota</taxon>
        <taxon>Neoptera</taxon>
        <taxon>Endopterygota</taxon>
        <taxon>Hymenoptera</taxon>
        <taxon>Apocrita</taxon>
        <taxon>Aculeata</taxon>
        <taxon>Vespoidea</taxon>
        <taxon>Vespidae</taxon>
        <taxon>Polistinae</taxon>
        <taxon>Polistini</taxon>
        <taxon>Polistes</taxon>
    </lineage>
</organism>
<dbReference type="PROSITE" id="PS51163">
    <property type="entry name" value="YRDC"/>
    <property type="match status" value="1"/>
</dbReference>
<dbReference type="GeneID" id="107066634"/>
<evidence type="ECO:0000259" key="8">
    <source>
        <dbReference type="PROSITE" id="PS51163"/>
    </source>
</evidence>
<sequence>MSQRRTIMNPKHMGPMKVFLNAAVKQLEMLDPEEKHWYVGGNRSVATAVELLKKGEIIAIPTDTIYGFAGSIENDTAIKKLYEIKKRDEHKPLAICIDNVNEIHKWGIVDELPPRLLENLLPGPYTIVLKRTEALNPSLNPEINNVGIRVPDYKFVRSVAKIIGPLALTSANESNKLSSVHPEEFTELWPKLGGIFYHQADYNKGLNLSKRKGSTVIDLSQAGHYKILRKGVNSTHCINLLHSYGLKSCKD</sequence>
<dbReference type="Pfam" id="PF01300">
    <property type="entry name" value="Sua5_yciO_yrdC"/>
    <property type="match status" value="1"/>
</dbReference>
<dbReference type="InterPro" id="IPR006070">
    <property type="entry name" value="Sua5-like_dom"/>
</dbReference>
<dbReference type="RefSeq" id="XP_015176933.1">
    <property type="nucleotide sequence ID" value="XM_015321447.1"/>
</dbReference>
<evidence type="ECO:0000256" key="3">
    <source>
        <dbReference type="ARBA" id="ARBA00012584"/>
    </source>
</evidence>
<keyword evidence="9" id="KW-1185">Reference proteome</keyword>
<comment type="catalytic activity">
    <reaction evidence="7">
        <text>L-threonine + hydrogencarbonate + ATP = L-threonylcarbamoyladenylate + diphosphate + H2O</text>
        <dbReference type="Rhea" id="RHEA:36407"/>
        <dbReference type="ChEBI" id="CHEBI:15377"/>
        <dbReference type="ChEBI" id="CHEBI:17544"/>
        <dbReference type="ChEBI" id="CHEBI:30616"/>
        <dbReference type="ChEBI" id="CHEBI:33019"/>
        <dbReference type="ChEBI" id="CHEBI:57926"/>
        <dbReference type="ChEBI" id="CHEBI:73682"/>
        <dbReference type="EC" id="2.7.7.87"/>
    </reaction>
</comment>
<keyword evidence="6" id="KW-0808">Transferase</keyword>
<name>A0ABM1I9P6_POLDO</name>
<dbReference type="InterPro" id="IPR017945">
    <property type="entry name" value="DHBP_synth_RibB-like_a/b_dom"/>
</dbReference>
<dbReference type="Gene3D" id="3.90.870.10">
    <property type="entry name" value="DHBP synthase"/>
    <property type="match status" value="1"/>
</dbReference>
<dbReference type="Proteomes" id="UP000694924">
    <property type="component" value="Unplaced"/>
</dbReference>
<protein>
    <recommendedName>
        <fullName evidence="4">Threonylcarbamoyl-AMP synthase</fullName>
        <ecNumber evidence="3">2.7.7.87</ecNumber>
    </recommendedName>
</protein>
<evidence type="ECO:0000256" key="2">
    <source>
        <dbReference type="ARBA" id="ARBA00007663"/>
    </source>
</evidence>
<evidence type="ECO:0000256" key="7">
    <source>
        <dbReference type="ARBA" id="ARBA00048366"/>
    </source>
</evidence>
<dbReference type="NCBIfam" id="TIGR00057">
    <property type="entry name" value="L-threonylcarbamoyladenylate synthase"/>
    <property type="match status" value="1"/>
</dbReference>